<proteinExistence type="predicted"/>
<sequence length="144" mass="16792">MKKILPLLFILCMNLYSNEVPKEMLGNWHIDIEATFKKLKNFKAYKIPESEYQKMDAMKEQMKHAGMIIGPDNFKSYMDEKETIINVTKIEITSYENKTLKFKSATPTPIDLKVSFILLDQNVLCLRRGGEPDVIFNRNKTKQP</sequence>
<keyword evidence="2" id="KW-1185">Reference proteome</keyword>
<accession>A0ABY7VRL1</accession>
<name>A0ABY7VRL1_9BACT</name>
<evidence type="ECO:0008006" key="3">
    <source>
        <dbReference type="Google" id="ProtNLM"/>
    </source>
</evidence>
<evidence type="ECO:0000313" key="1">
    <source>
        <dbReference type="EMBL" id="WDE96831.1"/>
    </source>
</evidence>
<dbReference type="RefSeq" id="WP_274150896.1">
    <property type="nucleotide sequence ID" value="NZ_CP117811.1"/>
</dbReference>
<organism evidence="1 2">
    <name type="scientific">Lentisphaera profundi</name>
    <dbReference type="NCBI Taxonomy" id="1658616"/>
    <lineage>
        <taxon>Bacteria</taxon>
        <taxon>Pseudomonadati</taxon>
        <taxon>Lentisphaerota</taxon>
        <taxon>Lentisphaeria</taxon>
        <taxon>Lentisphaerales</taxon>
        <taxon>Lentisphaeraceae</taxon>
        <taxon>Lentisphaera</taxon>
    </lineage>
</organism>
<dbReference type="Proteomes" id="UP001214250">
    <property type="component" value="Chromosome 1"/>
</dbReference>
<reference evidence="1 2" key="1">
    <citation type="submission" date="2023-02" db="EMBL/GenBank/DDBJ databases">
        <title>Genome sequence of Lentisphaera profundi SAORIC-696.</title>
        <authorList>
            <person name="Kim e."/>
            <person name="Cho J.-C."/>
            <person name="Choi A."/>
            <person name="Kang I."/>
        </authorList>
    </citation>
    <scope>NUCLEOTIDE SEQUENCE [LARGE SCALE GENOMIC DNA]</scope>
    <source>
        <strain evidence="1 2">SAORIC-696</strain>
    </source>
</reference>
<protein>
    <recommendedName>
        <fullName evidence="3">Lipocalin-like domain-containing protein</fullName>
    </recommendedName>
</protein>
<gene>
    <name evidence="1" type="ORF">PQO03_02505</name>
</gene>
<evidence type="ECO:0000313" key="2">
    <source>
        <dbReference type="Proteomes" id="UP001214250"/>
    </source>
</evidence>
<dbReference type="EMBL" id="CP117811">
    <property type="protein sequence ID" value="WDE96831.1"/>
    <property type="molecule type" value="Genomic_DNA"/>
</dbReference>